<dbReference type="SUPFAM" id="SSF46626">
    <property type="entry name" value="Cytochrome c"/>
    <property type="match status" value="1"/>
</dbReference>
<dbReference type="InterPro" id="IPR018391">
    <property type="entry name" value="PQQ_b-propeller_rpt"/>
</dbReference>
<evidence type="ECO:0000259" key="9">
    <source>
        <dbReference type="PROSITE" id="PS51007"/>
    </source>
</evidence>
<feature type="domain" description="Cytochrome c" evidence="9">
    <location>
        <begin position="476"/>
        <end position="553"/>
    </location>
</feature>
<dbReference type="PROSITE" id="PS51007">
    <property type="entry name" value="CYTC"/>
    <property type="match status" value="1"/>
</dbReference>
<protein>
    <submittedName>
        <fullName evidence="10">Pyrroloquinoline quinone-dependent dehydrogenase</fullName>
    </submittedName>
</protein>
<keyword evidence="11" id="KW-1185">Reference proteome</keyword>
<evidence type="ECO:0000256" key="8">
    <source>
        <dbReference type="PROSITE-ProRule" id="PRU00433"/>
    </source>
</evidence>
<dbReference type="EMBL" id="JAKLWS010000021">
    <property type="protein sequence ID" value="MCG2589816.1"/>
    <property type="molecule type" value="Genomic_DNA"/>
</dbReference>
<evidence type="ECO:0000256" key="5">
    <source>
        <dbReference type="ARBA" id="ARBA00022729"/>
    </source>
</evidence>
<dbReference type="SMART" id="SM00564">
    <property type="entry name" value="PQQ"/>
    <property type="match status" value="6"/>
</dbReference>
<evidence type="ECO:0000313" key="10">
    <source>
        <dbReference type="EMBL" id="MCG2589816.1"/>
    </source>
</evidence>
<evidence type="ECO:0000256" key="4">
    <source>
        <dbReference type="ARBA" id="ARBA00022723"/>
    </source>
</evidence>
<keyword evidence="7 8" id="KW-0408">Iron</keyword>
<reference evidence="10" key="1">
    <citation type="submission" date="2022-01" db="EMBL/GenBank/DDBJ databases">
        <authorList>
            <person name="Wang Y."/>
        </authorList>
    </citation>
    <scope>NUCLEOTIDE SEQUENCE</scope>
    <source>
        <strain evidence="10">WB101</strain>
    </source>
</reference>
<evidence type="ECO:0000256" key="2">
    <source>
        <dbReference type="ARBA" id="ARBA00008156"/>
    </source>
</evidence>
<dbReference type="InterPro" id="IPR009056">
    <property type="entry name" value="Cyt_c-like_dom"/>
</dbReference>
<dbReference type="Gene3D" id="2.140.10.10">
    <property type="entry name" value="Quinoprotein alcohol dehydrogenase-like superfamily"/>
    <property type="match status" value="2"/>
</dbReference>
<keyword evidence="3 8" id="KW-0349">Heme</keyword>
<dbReference type="Proteomes" id="UP001165366">
    <property type="component" value="Unassembled WGS sequence"/>
</dbReference>
<dbReference type="Pfam" id="PF13442">
    <property type="entry name" value="Cytochrome_CBB3"/>
    <property type="match status" value="1"/>
</dbReference>
<dbReference type="InterPro" id="IPR036909">
    <property type="entry name" value="Cyt_c-like_dom_sf"/>
</dbReference>
<evidence type="ECO:0000313" key="11">
    <source>
        <dbReference type="Proteomes" id="UP001165366"/>
    </source>
</evidence>
<keyword evidence="4 8" id="KW-0479">Metal-binding</keyword>
<dbReference type="InterPro" id="IPR002372">
    <property type="entry name" value="PQQ_rpt_dom"/>
</dbReference>
<name>A0ABS9KG51_9BACT</name>
<dbReference type="PROSITE" id="PS51257">
    <property type="entry name" value="PROKAR_LIPOPROTEIN"/>
    <property type="match status" value="1"/>
</dbReference>
<accession>A0ABS9KG51</accession>
<comment type="cofactor">
    <cofactor evidence="1">
        <name>pyrroloquinoline quinone</name>
        <dbReference type="ChEBI" id="CHEBI:58442"/>
    </cofactor>
</comment>
<sequence length="716" mass="79114">MSLIKNIYVVLPLLSLFLAMGCQINENSYIEWNVYKGDPTSSSYSQLNQINRENVNNLEVAWVYNSGDQRPAGSQANPIIVNGVVYLTTPGIKVAALDAKYGELLWIFDPFEGKNPVSVNRGVTYWEENEDKRIFFTADSYLYALDAETGSLVTTFGNEGSVDLREGLERDPALLSVGATSPGIVFENLLILGSSVGEGFNASPGHIRAFNTKTGEIEWMFHTIPHPGEEGAETWGEQAWQVAGAANNWSGMSLDVEREIVYVPTGSSAPDFYTPGTRGPGKHSYANSILALDANTGEYVWHYQVVHHDLWDYDLPAPPNLVTIEQNGREIDALAQVTKHGFVFVLDRETGEPIFPIEERAVPQSNIDGEESWPTQPFPVKPEPFVRQHISEDDLTNISPEAREFALQRYRELNYKGLFTPVGERETLFFPGTRGGALWGGASFDPETAMLYINANEYGNTFRLTKVSEPSIDIDNSLARGQNIYRVNCASCHSQPGGPEPTQFPSMVNVKERFSKSQIMEIMETGQGGKMPAFPYLSEEEKEAIVEYLFNVDEIEPVEASNEQGTEVDSSFTYTVDFAYRSFLDEEGYPATKPPWGTLNAIDLNTGELVWKVPLGEYSELTEREIPVTGTPNMGGSLVTAGGLVFIGATADEKFRAFDKNTGEILWEYQLPAVGYAVPSTYEIDGEQYVIIAATGGTRAGNSESDAFIAFSLPEQ</sequence>
<proteinExistence type="inferred from homology"/>
<evidence type="ECO:0000256" key="3">
    <source>
        <dbReference type="ARBA" id="ARBA00022617"/>
    </source>
</evidence>
<evidence type="ECO:0000256" key="6">
    <source>
        <dbReference type="ARBA" id="ARBA00023002"/>
    </source>
</evidence>
<keyword evidence="5" id="KW-0732">Signal</keyword>
<dbReference type="InterPro" id="IPR017511">
    <property type="entry name" value="PQQ_mDH"/>
</dbReference>
<reference evidence="10" key="2">
    <citation type="submission" date="2024-05" db="EMBL/GenBank/DDBJ databases">
        <title>Rhodohalobacter halophilus gen. nov., sp. nov., a moderately halophilic member of the family Balneolaceae.</title>
        <authorList>
            <person name="Xia J."/>
        </authorList>
    </citation>
    <scope>NUCLEOTIDE SEQUENCE</scope>
    <source>
        <strain evidence="10">WB101</strain>
    </source>
</reference>
<comment type="caution">
    <text evidence="10">The sequence shown here is derived from an EMBL/GenBank/DDBJ whole genome shotgun (WGS) entry which is preliminary data.</text>
</comment>
<dbReference type="PANTHER" id="PTHR32303:SF4">
    <property type="entry name" value="QUINOPROTEIN GLUCOSE DEHYDROGENASE"/>
    <property type="match status" value="1"/>
</dbReference>
<dbReference type="InterPro" id="IPR011047">
    <property type="entry name" value="Quinoprotein_ADH-like_sf"/>
</dbReference>
<organism evidence="10 11">
    <name type="scientific">Rhodohalobacter sulfatireducens</name>
    <dbReference type="NCBI Taxonomy" id="2911366"/>
    <lineage>
        <taxon>Bacteria</taxon>
        <taxon>Pseudomonadati</taxon>
        <taxon>Balneolota</taxon>
        <taxon>Balneolia</taxon>
        <taxon>Balneolales</taxon>
        <taxon>Balneolaceae</taxon>
        <taxon>Rhodohalobacter</taxon>
    </lineage>
</organism>
<evidence type="ECO:0000256" key="7">
    <source>
        <dbReference type="ARBA" id="ARBA00023004"/>
    </source>
</evidence>
<dbReference type="SUPFAM" id="SSF50998">
    <property type="entry name" value="Quinoprotein alcohol dehydrogenase-like"/>
    <property type="match status" value="1"/>
</dbReference>
<dbReference type="Gene3D" id="1.10.760.10">
    <property type="entry name" value="Cytochrome c-like domain"/>
    <property type="match status" value="1"/>
</dbReference>
<keyword evidence="6" id="KW-0560">Oxidoreductase</keyword>
<gene>
    <name evidence="10" type="ORF">L6773_14645</name>
</gene>
<dbReference type="CDD" id="cd10280">
    <property type="entry name" value="PQQ_mGDH"/>
    <property type="match status" value="1"/>
</dbReference>
<dbReference type="PANTHER" id="PTHR32303">
    <property type="entry name" value="QUINOPROTEIN ALCOHOL DEHYDROGENASE (CYTOCHROME C)"/>
    <property type="match status" value="1"/>
</dbReference>
<evidence type="ECO:0000256" key="1">
    <source>
        <dbReference type="ARBA" id="ARBA00001931"/>
    </source>
</evidence>
<comment type="similarity">
    <text evidence="2">Belongs to the bacterial PQQ dehydrogenase family.</text>
</comment>
<dbReference type="Pfam" id="PF01011">
    <property type="entry name" value="PQQ"/>
    <property type="match status" value="2"/>
</dbReference>